<organism evidence="2 3">
    <name type="scientific">Chara braunii</name>
    <name type="common">Braun's stonewort</name>
    <dbReference type="NCBI Taxonomy" id="69332"/>
    <lineage>
        <taxon>Eukaryota</taxon>
        <taxon>Viridiplantae</taxon>
        <taxon>Streptophyta</taxon>
        <taxon>Charophyceae</taxon>
        <taxon>Charales</taxon>
        <taxon>Characeae</taxon>
        <taxon>Chara</taxon>
    </lineage>
</organism>
<evidence type="ECO:0008006" key="4">
    <source>
        <dbReference type="Google" id="ProtNLM"/>
    </source>
</evidence>
<protein>
    <recommendedName>
        <fullName evidence="4">DDE Tnp4 domain-containing protein</fullName>
    </recommendedName>
</protein>
<name>A0A388JXD1_CHABU</name>
<gene>
    <name evidence="2" type="ORF">CBR_g30327</name>
</gene>
<evidence type="ECO:0000256" key="1">
    <source>
        <dbReference type="SAM" id="MobiDB-lite"/>
    </source>
</evidence>
<dbReference type="OrthoDB" id="6627079at2759"/>
<dbReference type="Gramene" id="GBG62373">
    <property type="protein sequence ID" value="GBG62373"/>
    <property type="gene ID" value="CBR_g30327"/>
</dbReference>
<dbReference type="Proteomes" id="UP000265515">
    <property type="component" value="Unassembled WGS sequence"/>
</dbReference>
<dbReference type="AlphaFoldDB" id="A0A388JXD1"/>
<evidence type="ECO:0000313" key="2">
    <source>
        <dbReference type="EMBL" id="GBG62373.1"/>
    </source>
</evidence>
<dbReference type="EMBL" id="BFEA01000028">
    <property type="protein sequence ID" value="GBG62373.1"/>
    <property type="molecule type" value="Genomic_DNA"/>
</dbReference>
<dbReference type="STRING" id="69332.A0A388JXD1"/>
<reference evidence="2 3" key="1">
    <citation type="journal article" date="2018" name="Cell">
        <title>The Chara Genome: Secondary Complexity and Implications for Plant Terrestrialization.</title>
        <authorList>
            <person name="Nishiyama T."/>
            <person name="Sakayama H."/>
            <person name="Vries J.D."/>
            <person name="Buschmann H."/>
            <person name="Saint-Marcoux D."/>
            <person name="Ullrich K.K."/>
            <person name="Haas F.B."/>
            <person name="Vanderstraeten L."/>
            <person name="Becker D."/>
            <person name="Lang D."/>
            <person name="Vosolsobe S."/>
            <person name="Rombauts S."/>
            <person name="Wilhelmsson P.K.I."/>
            <person name="Janitza P."/>
            <person name="Kern R."/>
            <person name="Heyl A."/>
            <person name="Rumpler F."/>
            <person name="Villalobos L.I.A.C."/>
            <person name="Clay J.M."/>
            <person name="Skokan R."/>
            <person name="Toyoda A."/>
            <person name="Suzuki Y."/>
            <person name="Kagoshima H."/>
            <person name="Schijlen E."/>
            <person name="Tajeshwar N."/>
            <person name="Catarino B."/>
            <person name="Hetherington A.J."/>
            <person name="Saltykova A."/>
            <person name="Bonnot C."/>
            <person name="Breuninger H."/>
            <person name="Symeonidi A."/>
            <person name="Radhakrishnan G.V."/>
            <person name="Van Nieuwerburgh F."/>
            <person name="Deforce D."/>
            <person name="Chang C."/>
            <person name="Karol K.G."/>
            <person name="Hedrich R."/>
            <person name="Ulvskov P."/>
            <person name="Glockner G."/>
            <person name="Delwiche C.F."/>
            <person name="Petrasek J."/>
            <person name="Van de Peer Y."/>
            <person name="Friml J."/>
            <person name="Beilby M."/>
            <person name="Dolan L."/>
            <person name="Kohara Y."/>
            <person name="Sugano S."/>
            <person name="Fujiyama A."/>
            <person name="Delaux P.-M."/>
            <person name="Quint M."/>
            <person name="TheiBen G."/>
            <person name="Hagemann M."/>
            <person name="Harholt J."/>
            <person name="Dunand C."/>
            <person name="Zachgo S."/>
            <person name="Langdale J."/>
            <person name="Maumus F."/>
            <person name="Straeten D.V.D."/>
            <person name="Gould S.B."/>
            <person name="Rensing S.A."/>
        </authorList>
    </citation>
    <scope>NUCLEOTIDE SEQUENCE [LARGE SCALE GENOMIC DNA]</scope>
    <source>
        <strain evidence="2 3">S276</strain>
    </source>
</reference>
<sequence>MDVRGSGHGLREEEIDAVAMAVTVVVVNTMGGMSSSSSDMLTQLRKRRALLQRIAEAPDCVATCEAVVQLCAALSSGVFPRQTPCWWIKWRTGGTWEDLRLCDDATDEYYRKKLRMSMAMFRQIVAACAPYVEKKVTHYRMPLPVEQVIAFALYRWASGETYESGTSAFGIGRATGLQAVRDVTSALLQAYPNAIKWPVGRRRAHILCAFRDKGFPNCFGAIECTHIHIDKPAGAPSDNYYDRKQKFSVQATLRPARSTPPANGYRWGPLRSSTCRKPPMSPHRPDGPLLDQRLRVDGAILATRRLRETRES</sequence>
<evidence type="ECO:0000313" key="3">
    <source>
        <dbReference type="Proteomes" id="UP000265515"/>
    </source>
</evidence>
<proteinExistence type="predicted"/>
<keyword evidence="3" id="KW-1185">Reference proteome</keyword>
<feature type="region of interest" description="Disordered" evidence="1">
    <location>
        <begin position="258"/>
        <end position="290"/>
    </location>
</feature>
<comment type="caution">
    <text evidence="2">The sequence shown here is derived from an EMBL/GenBank/DDBJ whole genome shotgun (WGS) entry which is preliminary data.</text>
</comment>
<accession>A0A388JXD1</accession>